<evidence type="ECO:0000256" key="4">
    <source>
        <dbReference type="ARBA" id="ARBA00022525"/>
    </source>
</evidence>
<feature type="chain" id="PRO_5025085330" description="S-protein homolog" evidence="6">
    <location>
        <begin position="24"/>
        <end position="151"/>
    </location>
</feature>
<reference evidence="8" key="1">
    <citation type="submission" date="2016-04" db="EMBL/GenBank/DDBJ databases">
        <title>Cephalotus genome sequencing.</title>
        <authorList>
            <person name="Fukushima K."/>
            <person name="Hasebe M."/>
            <person name="Fang X."/>
        </authorList>
    </citation>
    <scope>NUCLEOTIDE SEQUENCE [LARGE SCALE GENOMIC DNA]</scope>
    <source>
        <strain evidence="8">cv. St1</strain>
    </source>
</reference>
<dbReference type="AlphaFoldDB" id="A0A1Q3CTW6"/>
<sequence length="151" mass="17205">MDLTNKNIIFYTLFIALMEVAIATSFGEEANLEEHFVISPHKTHVNVLNRLNGNFTIHCKSKDDDVGIHVIPVRQSYDLSFRVNVMGSTLFFCSVTSQRGSINFDLYNAKRDMKRCPTQCNWIVAKVGLIGLKQSKIPEIDMYISWSKSLN</sequence>
<gene>
    <name evidence="7" type="ORF">CFOL_v3_27142</name>
</gene>
<dbReference type="EMBL" id="BDDD01002969">
    <property type="protein sequence ID" value="GAV83696.1"/>
    <property type="molecule type" value="Genomic_DNA"/>
</dbReference>
<dbReference type="OrthoDB" id="1938697at2759"/>
<accession>A0A1Q3CTW6</accession>
<evidence type="ECO:0000256" key="5">
    <source>
        <dbReference type="ARBA" id="ARBA00022729"/>
    </source>
</evidence>
<comment type="similarity">
    <text evidence="2 6">Belongs to the plant self-incompatibility (S1) protein family.</text>
</comment>
<protein>
    <recommendedName>
        <fullName evidence="6">S-protein homolog</fullName>
    </recommendedName>
</protein>
<organism evidence="7 8">
    <name type="scientific">Cephalotus follicularis</name>
    <name type="common">Albany pitcher plant</name>
    <dbReference type="NCBI Taxonomy" id="3775"/>
    <lineage>
        <taxon>Eukaryota</taxon>
        <taxon>Viridiplantae</taxon>
        <taxon>Streptophyta</taxon>
        <taxon>Embryophyta</taxon>
        <taxon>Tracheophyta</taxon>
        <taxon>Spermatophyta</taxon>
        <taxon>Magnoliopsida</taxon>
        <taxon>eudicotyledons</taxon>
        <taxon>Gunneridae</taxon>
        <taxon>Pentapetalae</taxon>
        <taxon>rosids</taxon>
        <taxon>fabids</taxon>
        <taxon>Oxalidales</taxon>
        <taxon>Cephalotaceae</taxon>
        <taxon>Cephalotus</taxon>
    </lineage>
</organism>
<comment type="caution">
    <text evidence="7">The sequence shown here is derived from an EMBL/GenBank/DDBJ whole genome shotgun (WGS) entry which is preliminary data.</text>
</comment>
<dbReference type="InParanoid" id="A0A1Q3CTW6"/>
<dbReference type="GO" id="GO:0005576">
    <property type="term" value="C:extracellular region"/>
    <property type="evidence" value="ECO:0007669"/>
    <property type="project" value="UniProtKB-SubCell"/>
</dbReference>
<keyword evidence="4 6" id="KW-0964">Secreted</keyword>
<evidence type="ECO:0000313" key="7">
    <source>
        <dbReference type="EMBL" id="GAV83696.1"/>
    </source>
</evidence>
<dbReference type="PANTHER" id="PTHR31232:SF43">
    <property type="entry name" value="S-PROTEIN HOMOLOG 29-RELATED"/>
    <property type="match status" value="1"/>
</dbReference>
<proteinExistence type="inferred from homology"/>
<evidence type="ECO:0000313" key="8">
    <source>
        <dbReference type="Proteomes" id="UP000187406"/>
    </source>
</evidence>
<dbReference type="Proteomes" id="UP000187406">
    <property type="component" value="Unassembled WGS sequence"/>
</dbReference>
<evidence type="ECO:0000256" key="2">
    <source>
        <dbReference type="ARBA" id="ARBA00005581"/>
    </source>
</evidence>
<keyword evidence="5 6" id="KW-0732">Signal</keyword>
<feature type="signal peptide" evidence="6">
    <location>
        <begin position="1"/>
        <end position="23"/>
    </location>
</feature>
<dbReference type="InterPro" id="IPR010264">
    <property type="entry name" value="Self-incomp_S1"/>
</dbReference>
<dbReference type="GO" id="GO:0060320">
    <property type="term" value="P:rejection of self pollen"/>
    <property type="evidence" value="ECO:0007669"/>
    <property type="project" value="UniProtKB-KW"/>
</dbReference>
<dbReference type="Pfam" id="PF05938">
    <property type="entry name" value="Self-incomp_S1"/>
    <property type="match status" value="1"/>
</dbReference>
<name>A0A1Q3CTW6_CEPFO</name>
<evidence type="ECO:0000256" key="3">
    <source>
        <dbReference type="ARBA" id="ARBA00022471"/>
    </source>
</evidence>
<evidence type="ECO:0000256" key="6">
    <source>
        <dbReference type="RuleBase" id="RU367044"/>
    </source>
</evidence>
<comment type="subcellular location">
    <subcellularLocation>
        <location evidence="1 6">Secreted</location>
    </subcellularLocation>
</comment>
<keyword evidence="3 6" id="KW-0713">Self-incompatibility</keyword>
<keyword evidence="8" id="KW-1185">Reference proteome</keyword>
<dbReference type="PANTHER" id="PTHR31232">
    <property type="match status" value="1"/>
</dbReference>
<evidence type="ECO:0000256" key="1">
    <source>
        <dbReference type="ARBA" id="ARBA00004613"/>
    </source>
</evidence>